<dbReference type="SUPFAM" id="SSF46785">
    <property type="entry name" value="Winged helix' DNA-binding domain"/>
    <property type="match status" value="1"/>
</dbReference>
<dbReference type="InterPro" id="IPR000847">
    <property type="entry name" value="LysR_HTH_N"/>
</dbReference>
<dbReference type="Pfam" id="PF00126">
    <property type="entry name" value="HTH_1"/>
    <property type="match status" value="1"/>
</dbReference>
<dbReference type="RefSeq" id="WP_005820215.1">
    <property type="nucleotide sequence ID" value="NZ_ACFT01000073.1"/>
</dbReference>
<evidence type="ECO:0000256" key="2">
    <source>
        <dbReference type="ARBA" id="ARBA00023015"/>
    </source>
</evidence>
<comment type="similarity">
    <text evidence="1">Belongs to the LysR transcriptional regulatory family.</text>
</comment>
<name>A0ABP2GS75_9PAST</name>
<dbReference type="CDD" id="cd05466">
    <property type="entry name" value="PBP2_LTTR_substrate"/>
    <property type="match status" value="1"/>
</dbReference>
<reference evidence="6 7" key="1">
    <citation type="journal article" date="2010" name="Vet. Microbiol.">
        <title>Production of haemolysins by strains of the Actinobacillus minor/porcitonsillarum complex.</title>
        <authorList>
            <person name="Arya G."/>
            <person name="Niven D.F."/>
        </authorList>
    </citation>
    <scope>NUCLEOTIDE SEQUENCE [LARGE SCALE GENOMIC DNA]</scope>
    <source>
        <strain evidence="7">strain 202</strain>
    </source>
</reference>
<evidence type="ECO:0000256" key="1">
    <source>
        <dbReference type="ARBA" id="ARBA00009437"/>
    </source>
</evidence>
<keyword evidence="3" id="KW-0238">DNA-binding</keyword>
<dbReference type="PANTHER" id="PTHR30419:SF8">
    <property type="entry name" value="NITROGEN ASSIMILATION TRANSCRIPTIONAL ACTIVATOR-RELATED"/>
    <property type="match status" value="1"/>
</dbReference>
<accession>A0ABP2GS75</accession>
<evidence type="ECO:0000256" key="3">
    <source>
        <dbReference type="ARBA" id="ARBA00023125"/>
    </source>
</evidence>
<dbReference type="InterPro" id="IPR036390">
    <property type="entry name" value="WH_DNA-bd_sf"/>
</dbReference>
<keyword evidence="7" id="KW-1185">Reference proteome</keyword>
<dbReference type="SUPFAM" id="SSF53850">
    <property type="entry name" value="Periplasmic binding protein-like II"/>
    <property type="match status" value="1"/>
</dbReference>
<keyword evidence="4" id="KW-0804">Transcription</keyword>
<dbReference type="InterPro" id="IPR050950">
    <property type="entry name" value="HTH-type_LysR_regulators"/>
</dbReference>
<proteinExistence type="inferred from homology"/>
<comment type="caution">
    <text evidence="6">The sequence shown here is derived from an EMBL/GenBank/DDBJ whole genome shotgun (WGS) entry which is preliminary data.</text>
</comment>
<dbReference type="PRINTS" id="PR00039">
    <property type="entry name" value="HTHLYSR"/>
</dbReference>
<dbReference type="PANTHER" id="PTHR30419">
    <property type="entry name" value="HTH-TYPE TRANSCRIPTIONAL REGULATOR YBHD"/>
    <property type="match status" value="1"/>
</dbReference>
<dbReference type="Pfam" id="PF03466">
    <property type="entry name" value="LysR_substrate"/>
    <property type="match status" value="1"/>
</dbReference>
<evidence type="ECO:0000313" key="6">
    <source>
        <dbReference type="EMBL" id="EEV24733.1"/>
    </source>
</evidence>
<keyword evidence="2" id="KW-0805">Transcription regulation</keyword>
<dbReference type="InterPro" id="IPR036388">
    <property type="entry name" value="WH-like_DNA-bd_sf"/>
</dbReference>
<dbReference type="Proteomes" id="UP000003394">
    <property type="component" value="Unassembled WGS sequence"/>
</dbReference>
<feature type="domain" description="HTH lysR-type" evidence="5">
    <location>
        <begin position="1"/>
        <end position="58"/>
    </location>
</feature>
<organism evidence="6 7">
    <name type="scientific">Actinobacillus minor 202</name>
    <dbReference type="NCBI Taxonomy" id="591023"/>
    <lineage>
        <taxon>Bacteria</taxon>
        <taxon>Pseudomonadati</taxon>
        <taxon>Pseudomonadota</taxon>
        <taxon>Gammaproteobacteria</taxon>
        <taxon>Pasteurellales</taxon>
        <taxon>Pasteurellaceae</taxon>
        <taxon>Actinobacillus</taxon>
    </lineage>
</organism>
<protein>
    <submittedName>
        <fullName evidence="6">Transcriptional regulator, LysR family protein</fullName>
    </submittedName>
</protein>
<sequence length="327" mass="37222">MIFRQFKYVLKVAEERSFSHAAKKLFISQPSLSQFIQKVEEEVGAPLFDRSISPLKLTYIGELYIQHAKAMMDLQCQFEQKIDDVLNVKRGRVKIGSSPFRSAYLLPRVLPIFNEKYPHIDVFLKEDSTKNLEEGVASGQLDLAISLLPVDEKRFDYEFLFEERMLLAIPPQHEIAQKLELKAGNYTDLKAVSLQDFADTPFIQMHKSHKLHRMLISECEKVGFTPHIALETESMTTAQALAGIGIGAALLPETLVIKNHVDKAPCYVELKLRRSAVIIYRKESYLSRATRAFIQTIKQATQCPFGIDNLSFSNKNVNSIVLKLEES</sequence>
<gene>
    <name evidence="6" type="ORF">AM202_00875</name>
</gene>
<evidence type="ECO:0000256" key="4">
    <source>
        <dbReference type="ARBA" id="ARBA00023163"/>
    </source>
</evidence>
<dbReference type="PROSITE" id="PS50931">
    <property type="entry name" value="HTH_LYSR"/>
    <property type="match status" value="1"/>
</dbReference>
<dbReference type="Gene3D" id="3.40.190.290">
    <property type="match status" value="1"/>
</dbReference>
<dbReference type="Gene3D" id="1.10.10.10">
    <property type="entry name" value="Winged helix-like DNA-binding domain superfamily/Winged helix DNA-binding domain"/>
    <property type="match status" value="1"/>
</dbReference>
<dbReference type="InterPro" id="IPR005119">
    <property type="entry name" value="LysR_subst-bd"/>
</dbReference>
<evidence type="ECO:0000259" key="5">
    <source>
        <dbReference type="PROSITE" id="PS50931"/>
    </source>
</evidence>
<evidence type="ECO:0000313" key="7">
    <source>
        <dbReference type="Proteomes" id="UP000003394"/>
    </source>
</evidence>
<dbReference type="EMBL" id="ACFT01000073">
    <property type="protein sequence ID" value="EEV24733.1"/>
    <property type="molecule type" value="Genomic_DNA"/>
</dbReference>